<dbReference type="Proteomes" id="UP000529783">
    <property type="component" value="Unassembled WGS sequence"/>
</dbReference>
<accession>A0A7Y9JI99</accession>
<comment type="caution">
    <text evidence="1">The sequence shown here is derived from an EMBL/GenBank/DDBJ whole genome shotgun (WGS) entry which is preliminary data.</text>
</comment>
<protein>
    <submittedName>
        <fullName evidence="1">Uncharacterized protein</fullName>
    </submittedName>
</protein>
<dbReference type="RefSeq" id="WP_179846295.1">
    <property type="nucleotide sequence ID" value="NZ_JACCBA010000001.1"/>
</dbReference>
<proteinExistence type="predicted"/>
<gene>
    <name evidence="1" type="ORF">BJY14_005594</name>
</gene>
<dbReference type="AlphaFoldDB" id="A0A7Y9JI99"/>
<dbReference type="EMBL" id="JACCBA010000001">
    <property type="protein sequence ID" value="NYD49611.1"/>
    <property type="molecule type" value="Genomic_DNA"/>
</dbReference>
<keyword evidence="2" id="KW-1185">Reference proteome</keyword>
<evidence type="ECO:0000313" key="2">
    <source>
        <dbReference type="Proteomes" id="UP000529783"/>
    </source>
</evidence>
<sequence>MTGRPAAAVGVIVATDDSGGPRTPAPAASQRLDARTVLLASAEGAAHTPATTGAY</sequence>
<name>A0A7Y9JI99_9ACTN</name>
<organism evidence="1 2">
    <name type="scientific">Actinomadura luteofluorescens</name>
    <dbReference type="NCBI Taxonomy" id="46163"/>
    <lineage>
        <taxon>Bacteria</taxon>
        <taxon>Bacillati</taxon>
        <taxon>Actinomycetota</taxon>
        <taxon>Actinomycetes</taxon>
        <taxon>Streptosporangiales</taxon>
        <taxon>Thermomonosporaceae</taxon>
        <taxon>Actinomadura</taxon>
    </lineage>
</organism>
<reference evidence="1 2" key="1">
    <citation type="submission" date="2020-07" db="EMBL/GenBank/DDBJ databases">
        <title>Sequencing the genomes of 1000 actinobacteria strains.</title>
        <authorList>
            <person name="Klenk H.-P."/>
        </authorList>
    </citation>
    <scope>NUCLEOTIDE SEQUENCE [LARGE SCALE GENOMIC DNA]</scope>
    <source>
        <strain evidence="1 2">DSM 40398</strain>
    </source>
</reference>
<evidence type="ECO:0000313" key="1">
    <source>
        <dbReference type="EMBL" id="NYD49611.1"/>
    </source>
</evidence>